<protein>
    <submittedName>
        <fullName evidence="2">Uncharacterized protein</fullName>
    </submittedName>
</protein>
<sequence>MTLGRKYWAYGVTCELPYEQIIVLDDIVDSVIREAERSAEVSALTVGMVAGGAACYALLGVWGDMVLPGVGTVACSAVAGAAGHNRAKAAAKRTRSRFLNAILSDGGATTNGQQRPNHRNAFIDYMSAPSLDAKQRIAGSVPPAVFFADFYSAVSPLLRQVPGLEPDATEVAFGTAA</sequence>
<keyword evidence="1" id="KW-0812">Transmembrane</keyword>
<proteinExistence type="predicted"/>
<dbReference type="AlphaFoldDB" id="A0A150GTC5"/>
<dbReference type="EMBL" id="LSYV01000009">
    <property type="protein sequence ID" value="KXZ52972.1"/>
    <property type="molecule type" value="Genomic_DNA"/>
</dbReference>
<evidence type="ECO:0000313" key="2">
    <source>
        <dbReference type="EMBL" id="KXZ52972.1"/>
    </source>
</evidence>
<evidence type="ECO:0000256" key="1">
    <source>
        <dbReference type="SAM" id="Phobius"/>
    </source>
</evidence>
<evidence type="ECO:0000313" key="3">
    <source>
        <dbReference type="Proteomes" id="UP000075714"/>
    </source>
</evidence>
<accession>A0A150GTC5</accession>
<gene>
    <name evidence="2" type="ORF">GPECTOR_8g344</name>
</gene>
<keyword evidence="3" id="KW-1185">Reference proteome</keyword>
<reference evidence="3" key="1">
    <citation type="journal article" date="2016" name="Nat. Commun.">
        <title>The Gonium pectorale genome demonstrates co-option of cell cycle regulation during the evolution of multicellularity.</title>
        <authorList>
            <person name="Hanschen E.R."/>
            <person name="Marriage T.N."/>
            <person name="Ferris P.J."/>
            <person name="Hamaji T."/>
            <person name="Toyoda A."/>
            <person name="Fujiyama A."/>
            <person name="Neme R."/>
            <person name="Noguchi H."/>
            <person name="Minakuchi Y."/>
            <person name="Suzuki M."/>
            <person name="Kawai-Toyooka H."/>
            <person name="Smith D.R."/>
            <person name="Sparks H."/>
            <person name="Anderson J."/>
            <person name="Bakaric R."/>
            <person name="Luria V."/>
            <person name="Karger A."/>
            <person name="Kirschner M.W."/>
            <person name="Durand P.M."/>
            <person name="Michod R.E."/>
            <person name="Nozaki H."/>
            <person name="Olson B.J."/>
        </authorList>
    </citation>
    <scope>NUCLEOTIDE SEQUENCE [LARGE SCALE GENOMIC DNA]</scope>
    <source>
        <strain evidence="3">NIES-2863</strain>
    </source>
</reference>
<dbReference type="OrthoDB" id="532838at2759"/>
<organism evidence="2 3">
    <name type="scientific">Gonium pectorale</name>
    <name type="common">Green alga</name>
    <dbReference type="NCBI Taxonomy" id="33097"/>
    <lineage>
        <taxon>Eukaryota</taxon>
        <taxon>Viridiplantae</taxon>
        <taxon>Chlorophyta</taxon>
        <taxon>core chlorophytes</taxon>
        <taxon>Chlorophyceae</taxon>
        <taxon>CS clade</taxon>
        <taxon>Chlamydomonadales</taxon>
        <taxon>Volvocaceae</taxon>
        <taxon>Gonium</taxon>
    </lineage>
</organism>
<feature type="transmembrane region" description="Helical" evidence="1">
    <location>
        <begin position="41"/>
        <end position="59"/>
    </location>
</feature>
<name>A0A150GTC5_GONPE</name>
<keyword evidence="1" id="KW-1133">Transmembrane helix</keyword>
<dbReference type="Proteomes" id="UP000075714">
    <property type="component" value="Unassembled WGS sequence"/>
</dbReference>
<comment type="caution">
    <text evidence="2">The sequence shown here is derived from an EMBL/GenBank/DDBJ whole genome shotgun (WGS) entry which is preliminary data.</text>
</comment>
<keyword evidence="1" id="KW-0472">Membrane</keyword>
<feature type="transmembrane region" description="Helical" evidence="1">
    <location>
        <begin position="65"/>
        <end position="83"/>
    </location>
</feature>